<proteinExistence type="inferred from homology"/>
<gene>
    <name evidence="9" type="ORF">SAMN05216600_102183</name>
</gene>
<dbReference type="EMBL" id="FOFP01000002">
    <property type="protein sequence ID" value="SEP89394.1"/>
    <property type="molecule type" value="Genomic_DNA"/>
</dbReference>
<evidence type="ECO:0000256" key="2">
    <source>
        <dbReference type="ARBA" id="ARBA00009212"/>
    </source>
</evidence>
<evidence type="ECO:0000313" key="10">
    <source>
        <dbReference type="Proteomes" id="UP000198512"/>
    </source>
</evidence>
<evidence type="ECO:0000256" key="4">
    <source>
        <dbReference type="ARBA" id="ARBA00022475"/>
    </source>
</evidence>
<feature type="transmembrane region" description="Helical" evidence="8">
    <location>
        <begin position="40"/>
        <end position="59"/>
    </location>
</feature>
<keyword evidence="7 8" id="KW-0472">Membrane</keyword>
<organism evidence="9 10">
    <name type="scientific">Pseudomonas cuatrocienegasensis</name>
    <dbReference type="NCBI Taxonomy" id="543360"/>
    <lineage>
        <taxon>Bacteria</taxon>
        <taxon>Pseudomonadati</taxon>
        <taxon>Pseudomonadota</taxon>
        <taxon>Gammaproteobacteria</taxon>
        <taxon>Pseudomonadales</taxon>
        <taxon>Pseudomonadaceae</taxon>
        <taxon>Pseudomonas</taxon>
    </lineage>
</organism>
<dbReference type="Proteomes" id="UP000198512">
    <property type="component" value="Unassembled WGS sequence"/>
</dbReference>
<reference evidence="9 10" key="1">
    <citation type="submission" date="2016-10" db="EMBL/GenBank/DDBJ databases">
        <authorList>
            <person name="Varghese N."/>
            <person name="Submissions S."/>
        </authorList>
    </citation>
    <scope>NUCLEOTIDE SEQUENCE [LARGE SCALE GENOMIC DNA]</scope>
    <source>
        <strain evidence="9 10">CIP 109853</strain>
    </source>
</reference>
<evidence type="ECO:0000256" key="7">
    <source>
        <dbReference type="ARBA" id="ARBA00023136"/>
    </source>
</evidence>
<keyword evidence="5 8" id="KW-0812">Transmembrane</keyword>
<comment type="caution">
    <text evidence="9">The sequence shown here is derived from an EMBL/GenBank/DDBJ whole genome shotgun (WGS) entry which is preliminary data.</text>
</comment>
<protein>
    <submittedName>
        <fullName evidence="9">Multicomponent Na+:H+ antiporter subunit F</fullName>
    </submittedName>
</protein>
<dbReference type="InterPro" id="IPR007208">
    <property type="entry name" value="MrpF/PhaF-like"/>
</dbReference>
<comment type="similarity">
    <text evidence="2">Belongs to the CPA3 antiporters (TC 2.A.63) subunit F family.</text>
</comment>
<dbReference type="Pfam" id="PF04066">
    <property type="entry name" value="MrpF_PhaF"/>
    <property type="match status" value="1"/>
</dbReference>
<keyword evidence="10" id="KW-1185">Reference proteome</keyword>
<sequence>MTVELAGAAWVIPIAAVLLAISGLLILYRLLRGPSRPDRAVAVDALTLLAVAAIALSALASAQAVLVDVAVLLTLVSFLSTAAFAFLFRDVAPGKSPDKEAP</sequence>
<keyword evidence="3" id="KW-0813">Transport</keyword>
<evidence type="ECO:0000313" key="9">
    <source>
        <dbReference type="EMBL" id="SEP89394.1"/>
    </source>
</evidence>
<feature type="transmembrane region" description="Helical" evidence="8">
    <location>
        <begin position="6"/>
        <end position="28"/>
    </location>
</feature>
<evidence type="ECO:0000256" key="1">
    <source>
        <dbReference type="ARBA" id="ARBA00004651"/>
    </source>
</evidence>
<comment type="subcellular location">
    <subcellularLocation>
        <location evidence="1">Cell membrane</location>
        <topology evidence="1">Multi-pass membrane protein</topology>
    </subcellularLocation>
</comment>
<dbReference type="PANTHER" id="PTHR34702">
    <property type="entry name" value="NA(+)/H(+) ANTIPORTER SUBUNIT F1"/>
    <property type="match status" value="1"/>
</dbReference>
<evidence type="ECO:0000256" key="6">
    <source>
        <dbReference type="ARBA" id="ARBA00022989"/>
    </source>
</evidence>
<name>A0ABY1B4E6_9PSED</name>
<keyword evidence="4" id="KW-1003">Cell membrane</keyword>
<dbReference type="RefSeq" id="WP_069515961.1">
    <property type="nucleotide sequence ID" value="NZ_FOFP01000002.1"/>
</dbReference>
<evidence type="ECO:0000256" key="8">
    <source>
        <dbReference type="SAM" id="Phobius"/>
    </source>
</evidence>
<dbReference type="PANTHER" id="PTHR34702:SF1">
    <property type="entry name" value="NA(+)_H(+) ANTIPORTER SUBUNIT F"/>
    <property type="match status" value="1"/>
</dbReference>
<accession>A0ABY1B4E6</accession>
<feature type="transmembrane region" description="Helical" evidence="8">
    <location>
        <begin position="65"/>
        <end position="88"/>
    </location>
</feature>
<keyword evidence="6 8" id="KW-1133">Transmembrane helix</keyword>
<evidence type="ECO:0000256" key="5">
    <source>
        <dbReference type="ARBA" id="ARBA00022692"/>
    </source>
</evidence>
<evidence type="ECO:0000256" key="3">
    <source>
        <dbReference type="ARBA" id="ARBA00022448"/>
    </source>
</evidence>